<dbReference type="AlphaFoldDB" id="A0AAV5ELW5"/>
<evidence type="ECO:0000313" key="6">
    <source>
        <dbReference type="Proteomes" id="UP001054889"/>
    </source>
</evidence>
<keyword evidence="1 3" id="KW-0547">Nucleotide-binding</keyword>
<dbReference type="InterPro" id="IPR000375">
    <property type="entry name" value="Dynamin_stalk"/>
</dbReference>
<dbReference type="GO" id="GO:0008017">
    <property type="term" value="F:microtubule binding"/>
    <property type="evidence" value="ECO:0007669"/>
    <property type="project" value="TreeGrafter"/>
</dbReference>
<evidence type="ECO:0000313" key="5">
    <source>
        <dbReference type="EMBL" id="GJN23531.1"/>
    </source>
</evidence>
<dbReference type="InterPro" id="IPR030381">
    <property type="entry name" value="G_DYNAMIN_dom"/>
</dbReference>
<dbReference type="PRINTS" id="PR00195">
    <property type="entry name" value="DYNAMIN"/>
</dbReference>
<keyword evidence="2 3" id="KW-0342">GTP-binding</keyword>
<dbReference type="SMART" id="SM00053">
    <property type="entry name" value="DYNc"/>
    <property type="match status" value="1"/>
</dbReference>
<protein>
    <recommendedName>
        <fullName evidence="4">Dynamin-type G domain-containing protein</fullName>
    </recommendedName>
</protein>
<dbReference type="InterPro" id="IPR019762">
    <property type="entry name" value="Dynamin_GTPase_CS"/>
</dbReference>
<dbReference type="Gene3D" id="1.20.120.1240">
    <property type="entry name" value="Dynamin, middle domain"/>
    <property type="match status" value="1"/>
</dbReference>
<dbReference type="GO" id="GO:0005737">
    <property type="term" value="C:cytoplasm"/>
    <property type="evidence" value="ECO:0007669"/>
    <property type="project" value="TreeGrafter"/>
</dbReference>
<dbReference type="GO" id="GO:0005874">
    <property type="term" value="C:microtubule"/>
    <property type="evidence" value="ECO:0007669"/>
    <property type="project" value="TreeGrafter"/>
</dbReference>
<dbReference type="InterPro" id="IPR022812">
    <property type="entry name" value="Dynamin"/>
</dbReference>
<dbReference type="InterPro" id="IPR003130">
    <property type="entry name" value="GED"/>
</dbReference>
<dbReference type="Gene3D" id="3.40.50.300">
    <property type="entry name" value="P-loop containing nucleotide triphosphate hydrolases"/>
    <property type="match status" value="1"/>
</dbReference>
<comment type="similarity">
    <text evidence="3">Belongs to the TRAFAC class dynamin-like GTPase superfamily. Dynamin/Fzo/YdjA family.</text>
</comment>
<dbReference type="GO" id="GO:0016020">
    <property type="term" value="C:membrane"/>
    <property type="evidence" value="ECO:0007669"/>
    <property type="project" value="TreeGrafter"/>
</dbReference>
<feature type="domain" description="Dynamin-type G" evidence="4">
    <location>
        <begin position="34"/>
        <end position="302"/>
    </location>
</feature>
<comment type="caution">
    <text evidence="5">The sequence shown here is derived from an EMBL/GenBank/DDBJ whole genome shotgun (WGS) entry which is preliminary data.</text>
</comment>
<reference evidence="5" key="1">
    <citation type="journal article" date="2018" name="DNA Res.">
        <title>Multiple hybrid de novo genome assembly of finger millet, an orphan allotetraploid crop.</title>
        <authorList>
            <person name="Hatakeyama M."/>
            <person name="Aluri S."/>
            <person name="Balachadran M.T."/>
            <person name="Sivarajan S.R."/>
            <person name="Patrignani A."/>
            <person name="Gruter S."/>
            <person name="Poveda L."/>
            <person name="Shimizu-Inatsugi R."/>
            <person name="Baeten J."/>
            <person name="Francoijs K.J."/>
            <person name="Nataraja K.N."/>
            <person name="Reddy Y.A.N."/>
            <person name="Phadnis S."/>
            <person name="Ravikumar R.L."/>
            <person name="Schlapbach R."/>
            <person name="Sreeman S.M."/>
            <person name="Shimizu K.K."/>
        </authorList>
    </citation>
    <scope>NUCLEOTIDE SEQUENCE</scope>
</reference>
<accession>A0AAV5ELW5</accession>
<dbReference type="InterPro" id="IPR001401">
    <property type="entry name" value="Dynamin_GTPase"/>
</dbReference>
<evidence type="ECO:0000256" key="1">
    <source>
        <dbReference type="ARBA" id="ARBA00022741"/>
    </source>
</evidence>
<keyword evidence="6" id="KW-1185">Reference proteome</keyword>
<sequence length="534" mass="59555">MATMGSLIGLVNRIQRACTVLGDHGGGGGGIPMGGSPIRRSRRWTGISGKSSVLESIVGRDFLPRGSGIVTRRPLVLQLHKTEGGQEYAEFLHAPRKRFTDFAAVRKEIADETDRITGKTKAISNVPIQLSIYSPHVVNLTLIDLPGLTKVAVEGQAESIVQDIENMVRAYVDKPNCIILAISPANQDIATSDAIKLARDVDPSGDRTFGVLTKLDLMDKGTNAVDVLEGRQYRLQHPWVGIVNRSQADINKNVDMLAARRKEKDYFESSPDYGHLAHKMGAEYLAKLLSEHLEAVIRAKIPSIIAMINKTIDEIEAELDRLGRPIGGDAGAQLYTILDMCRAFDRVFKEHLDGGRPGGDRIYGVFDHQLPAALKKLPFDKHLSMQNVHLVLKELVRRSITATDELKRFPTLQSDIAAAAANDSLERFREDGRKTVLRLVDMEASYLTVEFFRKLPTEPEKAADKNTPVSDRYQDNHLRRIGKFTFFLHMIYIKKQLSAMLDEDPALMGKRDALVKRLELYKSARNEIDSVAWK</sequence>
<dbReference type="PROSITE" id="PS51718">
    <property type="entry name" value="G_DYNAMIN_2"/>
    <property type="match status" value="1"/>
</dbReference>
<gene>
    <name evidence="5" type="primary">gb11188</name>
    <name evidence="5" type="ORF">PR202_gb11188</name>
</gene>
<dbReference type="InterPro" id="IPR045063">
    <property type="entry name" value="Dynamin_N"/>
</dbReference>
<name>A0AAV5ELW5_ELECO</name>
<dbReference type="Pfam" id="PF02212">
    <property type="entry name" value="GED"/>
    <property type="match status" value="1"/>
</dbReference>
<proteinExistence type="inferred from homology"/>
<dbReference type="InterPro" id="IPR027417">
    <property type="entry name" value="P-loop_NTPase"/>
</dbReference>
<organism evidence="5 6">
    <name type="scientific">Eleusine coracana subsp. coracana</name>
    <dbReference type="NCBI Taxonomy" id="191504"/>
    <lineage>
        <taxon>Eukaryota</taxon>
        <taxon>Viridiplantae</taxon>
        <taxon>Streptophyta</taxon>
        <taxon>Embryophyta</taxon>
        <taxon>Tracheophyta</taxon>
        <taxon>Spermatophyta</taxon>
        <taxon>Magnoliopsida</taxon>
        <taxon>Liliopsida</taxon>
        <taxon>Poales</taxon>
        <taxon>Poaceae</taxon>
        <taxon>PACMAD clade</taxon>
        <taxon>Chloridoideae</taxon>
        <taxon>Cynodonteae</taxon>
        <taxon>Eleusininae</taxon>
        <taxon>Eleusine</taxon>
    </lineage>
</organism>
<evidence type="ECO:0000256" key="2">
    <source>
        <dbReference type="ARBA" id="ARBA00023134"/>
    </source>
</evidence>
<dbReference type="Proteomes" id="UP001054889">
    <property type="component" value="Unassembled WGS sequence"/>
</dbReference>
<evidence type="ECO:0000256" key="3">
    <source>
        <dbReference type="RuleBase" id="RU003932"/>
    </source>
</evidence>
<dbReference type="Pfam" id="PF00350">
    <property type="entry name" value="Dynamin_N"/>
    <property type="match status" value="1"/>
</dbReference>
<dbReference type="PROSITE" id="PS00410">
    <property type="entry name" value="G_DYNAMIN_1"/>
    <property type="match status" value="1"/>
</dbReference>
<dbReference type="PANTHER" id="PTHR11566">
    <property type="entry name" value="DYNAMIN"/>
    <property type="match status" value="1"/>
</dbReference>
<dbReference type="Pfam" id="PF01031">
    <property type="entry name" value="Dynamin_M"/>
    <property type="match status" value="1"/>
</dbReference>
<reference evidence="5" key="2">
    <citation type="submission" date="2021-12" db="EMBL/GenBank/DDBJ databases">
        <title>Resequencing data analysis of finger millet.</title>
        <authorList>
            <person name="Hatakeyama M."/>
            <person name="Aluri S."/>
            <person name="Balachadran M.T."/>
            <person name="Sivarajan S.R."/>
            <person name="Poveda L."/>
            <person name="Shimizu-Inatsugi R."/>
            <person name="Schlapbach R."/>
            <person name="Sreeman S.M."/>
            <person name="Shimizu K.K."/>
        </authorList>
    </citation>
    <scope>NUCLEOTIDE SEQUENCE</scope>
</reference>
<dbReference type="CDD" id="cd08771">
    <property type="entry name" value="DLP_1"/>
    <property type="match status" value="1"/>
</dbReference>
<dbReference type="PANTHER" id="PTHR11566:SF80">
    <property type="entry name" value="PHRAGMOPLASTIN DRP1C"/>
    <property type="match status" value="1"/>
</dbReference>
<dbReference type="EMBL" id="BQKI01000076">
    <property type="protein sequence ID" value="GJN23531.1"/>
    <property type="molecule type" value="Genomic_DNA"/>
</dbReference>
<dbReference type="GO" id="GO:0003924">
    <property type="term" value="F:GTPase activity"/>
    <property type="evidence" value="ECO:0007669"/>
    <property type="project" value="InterPro"/>
</dbReference>
<evidence type="ECO:0000259" key="4">
    <source>
        <dbReference type="PROSITE" id="PS51718"/>
    </source>
</evidence>
<dbReference type="GO" id="GO:0005525">
    <property type="term" value="F:GTP binding"/>
    <property type="evidence" value="ECO:0007669"/>
    <property type="project" value="UniProtKB-KW"/>
</dbReference>
<dbReference type="SUPFAM" id="SSF52540">
    <property type="entry name" value="P-loop containing nucleoside triphosphate hydrolases"/>
    <property type="match status" value="1"/>
</dbReference>